<evidence type="ECO:0000256" key="1">
    <source>
        <dbReference type="SAM" id="Phobius"/>
    </source>
</evidence>
<proteinExistence type="predicted"/>
<accession>A0A9P5XF24</accession>
<keyword evidence="1" id="KW-0472">Membrane</keyword>
<dbReference type="AlphaFoldDB" id="A0A9P5XF24"/>
<dbReference type="Proteomes" id="UP000807342">
    <property type="component" value="Unassembled WGS sequence"/>
</dbReference>
<evidence type="ECO:0000313" key="2">
    <source>
        <dbReference type="EMBL" id="KAF9448096.1"/>
    </source>
</evidence>
<organism evidence="2 3">
    <name type="scientific">Macrolepiota fuliginosa MF-IS2</name>
    <dbReference type="NCBI Taxonomy" id="1400762"/>
    <lineage>
        <taxon>Eukaryota</taxon>
        <taxon>Fungi</taxon>
        <taxon>Dikarya</taxon>
        <taxon>Basidiomycota</taxon>
        <taxon>Agaricomycotina</taxon>
        <taxon>Agaricomycetes</taxon>
        <taxon>Agaricomycetidae</taxon>
        <taxon>Agaricales</taxon>
        <taxon>Agaricineae</taxon>
        <taxon>Agaricaceae</taxon>
        <taxon>Macrolepiota</taxon>
    </lineage>
</organism>
<evidence type="ECO:0000313" key="3">
    <source>
        <dbReference type="Proteomes" id="UP000807342"/>
    </source>
</evidence>
<keyword evidence="1" id="KW-0812">Transmembrane</keyword>
<gene>
    <name evidence="2" type="ORF">P691DRAFT_801339</name>
</gene>
<keyword evidence="3" id="KW-1185">Reference proteome</keyword>
<dbReference type="EMBL" id="MU151173">
    <property type="protein sequence ID" value="KAF9448096.1"/>
    <property type="molecule type" value="Genomic_DNA"/>
</dbReference>
<name>A0A9P5XF24_9AGAR</name>
<protein>
    <submittedName>
        <fullName evidence="2">Uncharacterized protein</fullName>
    </submittedName>
</protein>
<sequence length="68" mass="7741">MGTFGGFSSEYITVILLVHGYGMPSLLFAPTVIYITHLDERWLCKRIIAHSKCVARSTARMHFRTNPK</sequence>
<feature type="transmembrane region" description="Helical" evidence="1">
    <location>
        <begin position="12"/>
        <end position="36"/>
    </location>
</feature>
<reference evidence="2" key="1">
    <citation type="submission" date="2020-11" db="EMBL/GenBank/DDBJ databases">
        <authorList>
            <consortium name="DOE Joint Genome Institute"/>
            <person name="Ahrendt S."/>
            <person name="Riley R."/>
            <person name="Andreopoulos W."/>
            <person name="Labutti K."/>
            <person name="Pangilinan J."/>
            <person name="Ruiz-Duenas F.J."/>
            <person name="Barrasa J.M."/>
            <person name="Sanchez-Garcia M."/>
            <person name="Camarero S."/>
            <person name="Miyauchi S."/>
            <person name="Serrano A."/>
            <person name="Linde D."/>
            <person name="Babiker R."/>
            <person name="Drula E."/>
            <person name="Ayuso-Fernandez I."/>
            <person name="Pacheco R."/>
            <person name="Padilla G."/>
            <person name="Ferreira P."/>
            <person name="Barriuso J."/>
            <person name="Kellner H."/>
            <person name="Castanera R."/>
            <person name="Alfaro M."/>
            <person name="Ramirez L."/>
            <person name="Pisabarro A.G."/>
            <person name="Kuo A."/>
            <person name="Tritt A."/>
            <person name="Lipzen A."/>
            <person name="He G."/>
            <person name="Yan M."/>
            <person name="Ng V."/>
            <person name="Cullen D."/>
            <person name="Martin F."/>
            <person name="Rosso M.-N."/>
            <person name="Henrissat B."/>
            <person name="Hibbett D."/>
            <person name="Martinez A.T."/>
            <person name="Grigoriev I.V."/>
        </authorList>
    </citation>
    <scope>NUCLEOTIDE SEQUENCE</scope>
    <source>
        <strain evidence="2">MF-IS2</strain>
    </source>
</reference>
<keyword evidence="1" id="KW-1133">Transmembrane helix</keyword>
<comment type="caution">
    <text evidence="2">The sequence shown here is derived from an EMBL/GenBank/DDBJ whole genome shotgun (WGS) entry which is preliminary data.</text>
</comment>